<evidence type="ECO:0000313" key="1">
    <source>
        <dbReference type="EMBL" id="KAJ9072210.1"/>
    </source>
</evidence>
<name>A0ACC2TCJ8_9FUNG</name>
<gene>
    <name evidence="1" type="ORF">DSO57_1029818</name>
</gene>
<dbReference type="Proteomes" id="UP001165960">
    <property type="component" value="Unassembled WGS sequence"/>
</dbReference>
<dbReference type="EMBL" id="QTSX02003040">
    <property type="protein sequence ID" value="KAJ9072210.1"/>
    <property type="molecule type" value="Genomic_DNA"/>
</dbReference>
<organism evidence="1 2">
    <name type="scientific">Entomophthora muscae</name>
    <dbReference type="NCBI Taxonomy" id="34485"/>
    <lineage>
        <taxon>Eukaryota</taxon>
        <taxon>Fungi</taxon>
        <taxon>Fungi incertae sedis</taxon>
        <taxon>Zoopagomycota</taxon>
        <taxon>Entomophthoromycotina</taxon>
        <taxon>Entomophthoromycetes</taxon>
        <taxon>Entomophthorales</taxon>
        <taxon>Entomophthoraceae</taxon>
        <taxon>Entomophthora</taxon>
    </lineage>
</organism>
<evidence type="ECO:0000313" key="2">
    <source>
        <dbReference type="Proteomes" id="UP001165960"/>
    </source>
</evidence>
<keyword evidence="2" id="KW-1185">Reference proteome</keyword>
<reference evidence="1" key="1">
    <citation type="submission" date="2022-04" db="EMBL/GenBank/DDBJ databases">
        <title>Genome of the entomopathogenic fungus Entomophthora muscae.</title>
        <authorList>
            <person name="Elya C."/>
            <person name="Lovett B.R."/>
            <person name="Lee E."/>
            <person name="Macias A.M."/>
            <person name="Hajek A.E."/>
            <person name="De Bivort B.L."/>
            <person name="Kasson M.T."/>
            <person name="De Fine Licht H.H."/>
            <person name="Stajich J.E."/>
        </authorList>
    </citation>
    <scope>NUCLEOTIDE SEQUENCE</scope>
    <source>
        <strain evidence="1">Berkeley</strain>
    </source>
</reference>
<accession>A0ACC2TCJ8</accession>
<comment type="caution">
    <text evidence="1">The sequence shown here is derived from an EMBL/GenBank/DDBJ whole genome shotgun (WGS) entry which is preliminary data.</text>
</comment>
<protein>
    <submittedName>
        <fullName evidence="1">Uncharacterized protein</fullName>
    </submittedName>
</protein>
<proteinExistence type="predicted"/>
<sequence length="191" mass="20935">MSRRSPRIAARASISPQKGGAAFQLKTQNVIPLADASSIKPALNEINLRKDKALAEKETQPSEKEASTEQLENNSQTSLNDESLEGSSICDRTIYPDTCDHDCSISTSNILGDLSSDFLTDYEIELEFNGRDSDVECWSPVLSCPYQNEDCKALADEIELDQLTDDVASLNYSDCEDPLVWSPGFSPSSSD</sequence>